<name>A0A4S8IRY0_MUSBA</name>
<proteinExistence type="predicted"/>
<accession>A0A4S8IRY0</accession>
<evidence type="ECO:0000313" key="3">
    <source>
        <dbReference type="Proteomes" id="UP000317650"/>
    </source>
</evidence>
<organism evidence="2 3">
    <name type="scientific">Musa balbisiana</name>
    <name type="common">Banana</name>
    <dbReference type="NCBI Taxonomy" id="52838"/>
    <lineage>
        <taxon>Eukaryota</taxon>
        <taxon>Viridiplantae</taxon>
        <taxon>Streptophyta</taxon>
        <taxon>Embryophyta</taxon>
        <taxon>Tracheophyta</taxon>
        <taxon>Spermatophyta</taxon>
        <taxon>Magnoliopsida</taxon>
        <taxon>Liliopsida</taxon>
        <taxon>Zingiberales</taxon>
        <taxon>Musaceae</taxon>
        <taxon>Musa</taxon>
    </lineage>
</organism>
<feature type="compositionally biased region" description="Basic and acidic residues" evidence="1">
    <location>
        <begin position="10"/>
        <end position="25"/>
    </location>
</feature>
<comment type="caution">
    <text evidence="2">The sequence shown here is derived from an EMBL/GenBank/DDBJ whole genome shotgun (WGS) entry which is preliminary data.</text>
</comment>
<dbReference type="AlphaFoldDB" id="A0A4S8IRY0"/>
<dbReference type="Proteomes" id="UP000317650">
    <property type="component" value="Chromosome 6"/>
</dbReference>
<protein>
    <submittedName>
        <fullName evidence="2">Uncharacterized protein</fullName>
    </submittedName>
</protein>
<evidence type="ECO:0000313" key="2">
    <source>
        <dbReference type="EMBL" id="THU50954.1"/>
    </source>
</evidence>
<dbReference type="EMBL" id="PYDT01000009">
    <property type="protein sequence ID" value="THU50954.1"/>
    <property type="molecule type" value="Genomic_DNA"/>
</dbReference>
<reference evidence="2 3" key="1">
    <citation type="journal article" date="2019" name="Nat. Plants">
        <title>Genome sequencing of Musa balbisiana reveals subgenome evolution and function divergence in polyploid bananas.</title>
        <authorList>
            <person name="Yao X."/>
        </authorList>
    </citation>
    <scope>NUCLEOTIDE SEQUENCE [LARGE SCALE GENOMIC DNA]</scope>
    <source>
        <strain evidence="3">cv. DH-PKW</strain>
        <tissue evidence="2">Leaves</tissue>
    </source>
</reference>
<sequence>MSLRAKSKRSKEPPAESKAPRHEEEAAPPPPPASSSQQAISLALASTAHLANLLPTGTLLAF</sequence>
<feature type="region of interest" description="Disordered" evidence="1">
    <location>
        <begin position="1"/>
        <end position="39"/>
    </location>
</feature>
<evidence type="ECO:0000256" key="1">
    <source>
        <dbReference type="SAM" id="MobiDB-lite"/>
    </source>
</evidence>
<keyword evidence="3" id="KW-1185">Reference proteome</keyword>
<gene>
    <name evidence="2" type="ORF">C4D60_Mb06t25830</name>
</gene>